<dbReference type="Pfam" id="PF09603">
    <property type="entry name" value="Fib_succ_major"/>
    <property type="match status" value="1"/>
</dbReference>
<evidence type="ECO:0000313" key="3">
    <source>
        <dbReference type="Proteomes" id="UP000190449"/>
    </source>
</evidence>
<dbReference type="AlphaFoldDB" id="A0A1T4RKP5"/>
<accession>A0A1T4RKP5</accession>
<evidence type="ECO:0000313" key="2">
    <source>
        <dbReference type="EMBL" id="SKA16241.1"/>
    </source>
</evidence>
<dbReference type="NCBIfam" id="TIGR02145">
    <property type="entry name" value="Fib_succ_major"/>
    <property type="match status" value="1"/>
</dbReference>
<proteinExistence type="predicted"/>
<feature type="domain" description="Fibrobacter succinogenes major paralogous" evidence="1">
    <location>
        <begin position="53"/>
        <end position="218"/>
    </location>
</feature>
<sequence length="219" mass="24516">MNKKQAFFSITLAAFLASCSDDSNSWNASEVCPESGRGTFVDERDGQVYKYTTIGNQVWMAENLNYNVEYSTCYDNDELNCDFWGRFYALQEGDSDILDWNKVDTICPIGWHLPSNEEWSQMIGTVGGYQDEPTALRLQSTSSLWDESRGKGTDDCGFSVIPSGYLYESGKGTYMYYGGNFWSSTMKDVYGAYEIGIGGVVGNINSSGEHQLSIRCIRD</sequence>
<dbReference type="RefSeq" id="WP_159446935.1">
    <property type="nucleotide sequence ID" value="NZ_FUWU01000077.1"/>
</dbReference>
<gene>
    <name evidence="2" type="ORF">SAMN02745108_02755</name>
</gene>
<dbReference type="Proteomes" id="UP000190449">
    <property type="component" value="Unassembled WGS sequence"/>
</dbReference>
<organism evidence="2 3">
    <name type="scientific">Fibrobacter intestinalis</name>
    <dbReference type="NCBI Taxonomy" id="28122"/>
    <lineage>
        <taxon>Bacteria</taxon>
        <taxon>Pseudomonadati</taxon>
        <taxon>Fibrobacterota</taxon>
        <taxon>Fibrobacteria</taxon>
        <taxon>Fibrobacterales</taxon>
        <taxon>Fibrobacteraceae</taxon>
        <taxon>Fibrobacter</taxon>
    </lineage>
</organism>
<reference evidence="2 3" key="1">
    <citation type="submission" date="2017-02" db="EMBL/GenBank/DDBJ databases">
        <authorList>
            <person name="Peterson S.W."/>
        </authorList>
    </citation>
    <scope>NUCLEOTIDE SEQUENCE [LARGE SCALE GENOMIC DNA]</scope>
    <source>
        <strain evidence="2 3">ATCC 43854</strain>
    </source>
</reference>
<dbReference type="STRING" id="28122.SAMN02745108_02755"/>
<dbReference type="PROSITE" id="PS51257">
    <property type="entry name" value="PROKAR_LIPOPROTEIN"/>
    <property type="match status" value="1"/>
</dbReference>
<dbReference type="InterPro" id="IPR011871">
    <property type="entry name" value="Fib_succ_major"/>
</dbReference>
<name>A0A1T4RKP5_9BACT</name>
<protein>
    <submittedName>
        <fullName evidence="2">Major paralogous domain-containing protein</fullName>
    </submittedName>
</protein>
<dbReference type="EMBL" id="FUWU01000077">
    <property type="protein sequence ID" value="SKA16241.1"/>
    <property type="molecule type" value="Genomic_DNA"/>
</dbReference>
<evidence type="ECO:0000259" key="1">
    <source>
        <dbReference type="Pfam" id="PF09603"/>
    </source>
</evidence>